<dbReference type="OrthoDB" id="6335297at2759"/>
<evidence type="ECO:0000256" key="10">
    <source>
        <dbReference type="RuleBase" id="RU363104"/>
    </source>
</evidence>
<evidence type="ECO:0000256" key="9">
    <source>
        <dbReference type="ARBA" id="ARBA00073454"/>
    </source>
</evidence>
<dbReference type="Proteomes" id="UP000789524">
    <property type="component" value="Unassembled WGS sequence"/>
</dbReference>
<dbReference type="SUPFAM" id="SSF53756">
    <property type="entry name" value="UDP-Glycosyltransferase/glycogen phosphorylase"/>
    <property type="match status" value="2"/>
</dbReference>
<name>A0A8J2VV05_9NEOP</name>
<evidence type="ECO:0000313" key="13">
    <source>
        <dbReference type="EMBL" id="CAG9577063.1"/>
    </source>
</evidence>
<keyword evidence="5 10" id="KW-0328">Glycosyltransferase</keyword>
<evidence type="ECO:0000256" key="3">
    <source>
        <dbReference type="ARBA" id="ARBA00012558"/>
    </source>
</evidence>
<evidence type="ECO:0000313" key="14">
    <source>
        <dbReference type="Proteomes" id="UP000789524"/>
    </source>
</evidence>
<evidence type="ECO:0000256" key="2">
    <source>
        <dbReference type="ARBA" id="ARBA00010686"/>
    </source>
</evidence>
<dbReference type="UniPathway" id="UPA00164"/>
<dbReference type="InterPro" id="IPR015187">
    <property type="entry name" value="BRCA2_OB_1"/>
</dbReference>
<dbReference type="FunFam" id="3.40.50.2000:FF:000028">
    <property type="entry name" value="Glycogen [starch] synthase"/>
    <property type="match status" value="1"/>
</dbReference>
<comment type="similarity">
    <text evidence="2 10">Belongs to the glycosyltransferase 3 family.</text>
</comment>
<feature type="domain" description="BRCA2 OB1" evidence="12">
    <location>
        <begin position="994"/>
        <end position="1112"/>
    </location>
</feature>
<accession>A0A8J2VV05</accession>
<evidence type="ECO:0000256" key="5">
    <source>
        <dbReference type="ARBA" id="ARBA00022676"/>
    </source>
</evidence>
<feature type="coiled-coil region" evidence="11">
    <location>
        <begin position="1171"/>
        <end position="1202"/>
    </location>
</feature>
<organism evidence="13 14">
    <name type="scientific">Danaus chrysippus</name>
    <name type="common">African queen</name>
    <dbReference type="NCBI Taxonomy" id="151541"/>
    <lineage>
        <taxon>Eukaryota</taxon>
        <taxon>Metazoa</taxon>
        <taxon>Ecdysozoa</taxon>
        <taxon>Arthropoda</taxon>
        <taxon>Hexapoda</taxon>
        <taxon>Insecta</taxon>
        <taxon>Pterygota</taxon>
        <taxon>Neoptera</taxon>
        <taxon>Endopterygota</taxon>
        <taxon>Lepidoptera</taxon>
        <taxon>Glossata</taxon>
        <taxon>Ditrysia</taxon>
        <taxon>Papilionoidea</taxon>
        <taxon>Nymphalidae</taxon>
        <taxon>Danainae</taxon>
        <taxon>Danaini</taxon>
        <taxon>Danaina</taxon>
        <taxon>Danaus</taxon>
        <taxon>Anosia</taxon>
    </lineage>
</organism>
<evidence type="ECO:0000256" key="4">
    <source>
        <dbReference type="ARBA" id="ARBA00022553"/>
    </source>
</evidence>
<evidence type="ECO:0000259" key="12">
    <source>
        <dbReference type="Pfam" id="PF09103"/>
    </source>
</evidence>
<protein>
    <recommendedName>
        <fullName evidence="9 10">Glycogen [starch] synthase</fullName>
        <ecNumber evidence="3 10">2.4.1.11</ecNumber>
    </recommendedName>
</protein>
<dbReference type="GO" id="GO:0000724">
    <property type="term" value="P:double-strand break repair via homologous recombination"/>
    <property type="evidence" value="ECO:0007669"/>
    <property type="project" value="InterPro"/>
</dbReference>
<sequence>MDHEDNTDIFVHKLQNRKCASFSVYGENGSDSKVFDELRVGDVLKTISKQIMTIKNSDCLNQDVRKNNTLSSHKKCELIPLASIQAETLMNTENNFDSQCSMDTQFIDIVRNAEAMLQEENNREKNKLTSPDDKNAKEITYLVENAQNIPEDNSVLINKESYCKGNINDECCDIGNKNDIYDKSDLKDLEEPTSPILSFSRPTAKPFVCTLEEFDNFEKLAAPVIKEFTDFNDAKRVIHTQVKAKNFIQRHSESVKYDRDKGIGVTQNLNQDDDCMKGAIDMKTQYSFDVKVINEDKMLFDSDDENELPLTCVVETHNEPDLLDKTLYVGFQTASNRSIQILADSFNKARSIFDDVNRRVVDKSVTELVQDIDRKCIKDRYSLNLRNTSEKSRDIVDENCKENSIIDIVDENSVAYEKFANINDHNAEHIEEELIKDIDVDLICNKDVNNKKIPKRSQNSDKICINSDKQKDKNDVFNIENKPENALTKCRDVLSENRETGGQNFIGFRTANNKEISVSAEAVLKTKNIFDNIDDDKYSKYKSIKVCEPKSVEKIPRNQPKLLNTKNTEITKDVFGKNKSIETERFRGFQTASNKAVYISKSALEKSKKIFEDIETNEDEFKAYGKKKLGEDIERKEMLNKIIPSVNQHKTQTTMQGFVTARNKPVTISEEALSRCKKIFHDISYGDGIQNTSYFDENKVQNICEVKSDNILTNKVEHMKRKSLSKTGIIENLSIQNANNLKNSNNEGIKSKILDDKDYKNKENLCTKTTFVGFQTASNKRVKISEEALMKSKELFRNLDDDCDHIATNKLNVKDGFIGFQTANKKPVKISEEALAKTKKIFEDIDLNKLESGFELNGLMSNKKENISKVGPKTGKNPQNCDQELKNHIKSKLKTNSIITNSPKDIKDKPKDKDITDYELNIDDLLNTEVIKNFDESLHVEENFKEIPKSKRSGSPILSCPRAKKKKFEPPKIKNVLEQLKYRYDKELYDVERPALRRILEKDDLSTKMMVLCVVNIYEDGIIVNSVTNTSKNLELLLTDGWYCVKATVDKMIEKLIIDRKIVIGMKLAVIGAELVNCDQGISPWEDTNAVRLKLFGNSTKRARWDARLGFHGNAAILSPLTAVRIDGGKVSKLRVFVTRVYPCLYVEKFEDGSTVTRSERLELLHQMKYEAEKQIQMEKLYEEVEKMIEKESQDSEQLTQNDNLDTGSQISKLMMKSRDPVEYKATLTSSQVQRLDEHTHKQKEVLIQKIQEKVKNLMKKRGIDISRSVVPLMKIRVADLQDDVTTALITIWRPNESLHEVIKEGAWIDVYNAVPTSVRYSEIQISAGRQSVFCKSKYKETDRQTTLKHTLERKCYNIKDLQSTNTSLYNEIDTFGAIFLIEPENYDSNKQLFQNIYVKMSRDRSSRRFYRAESTHDLLSYMDKGQAACEENRWTFETAWEAANKVGGIYTVIRSKAYVSTEEMGDNYCLLGPYKETSARTEVEESDFPPNSPLTVAVNAMRSQGYKLHTGTWLVDGNPQIILFDIGSAAWQMDSFKQELWDTTSVGIPHLDIEANDAVILGFMVAQFITEFRKAAENYSDTPPRVVAHFHEWQAGIGLIVLRIRHVDVATVFTTHATLLGRYLCAGSTDFYNNLDKFSVDEEAGKRQIYHRYCMERAAAHMTHVFTTVSDITGYEAEHLLKRKPDFITPNGLNVKKFSALHEFQNLHALAKDKINEFARGHFYGHFNFDLDKTLYFFIAGRYEFGNKGADIFIEALARLNHYLKSSGSDMTVIAFLIFPAKTNNFNVESLRGHAVTKALRDTISDIQQDIGRRMYDTCLRGHLPEPSDLLHKDDTVRLKRCIYALQRDGLPPVTTHNVVDDWNDPVLNSVRRCQLFNTVNDKVKVIFHPEFLTSTNPLFGLDYEEFVRGCHLGVFPSYYEPWGYTPAECTVMGIPSITTNLSGFGCFMQEHIADPMSYGIYVVDRRYISLEGSVQQLAQYMFDFTKLTRRQRIIQRNRTERLSDLMDWRNLGIYYRQARAQALKTVYPDYIDHMDRELGKRFNYPRPISEPPSPTHSMRRNHETSWLTASYHKEIEQHKDYKDIAVQTDDLWRKSLEILGLSDSEGQELEVTFEKTLDLSETDSFQTPTDLLDVNEAEQIEIMITKMNEDP</sequence>
<proteinExistence type="inferred from homology"/>
<reference evidence="13" key="1">
    <citation type="submission" date="2021-09" db="EMBL/GenBank/DDBJ databases">
        <authorList>
            <person name="Martin H S."/>
        </authorList>
    </citation>
    <scope>NUCLEOTIDE SEQUENCE</scope>
</reference>
<gene>
    <name evidence="13" type="ORF">DCHRY22_LOCUS12204</name>
</gene>
<dbReference type="EMBL" id="CAKASE010000075">
    <property type="protein sequence ID" value="CAG9577063.1"/>
    <property type="molecule type" value="Genomic_DNA"/>
</dbReference>
<dbReference type="PROSITE" id="PS50138">
    <property type="entry name" value="BRCA2_REPEAT"/>
    <property type="match status" value="6"/>
</dbReference>
<comment type="catalytic activity">
    <reaction evidence="8">
        <text>[(1-&gt;4)-alpha-D-glucosyl](n) + UDP-alpha-D-glucose = [(1-&gt;4)-alpha-D-glucosyl](n+1) + UDP + H(+)</text>
        <dbReference type="Rhea" id="RHEA:18549"/>
        <dbReference type="Rhea" id="RHEA-COMP:9584"/>
        <dbReference type="Rhea" id="RHEA-COMP:9587"/>
        <dbReference type="ChEBI" id="CHEBI:15378"/>
        <dbReference type="ChEBI" id="CHEBI:15444"/>
        <dbReference type="ChEBI" id="CHEBI:58223"/>
        <dbReference type="ChEBI" id="CHEBI:58885"/>
        <dbReference type="EC" id="2.4.1.11"/>
    </reaction>
    <physiologicalReaction direction="left-to-right" evidence="8">
        <dbReference type="Rhea" id="RHEA:18550"/>
    </physiologicalReaction>
</comment>
<dbReference type="SUPFAM" id="SSF50249">
    <property type="entry name" value="Nucleic acid-binding proteins"/>
    <property type="match status" value="2"/>
</dbReference>
<evidence type="ECO:0000256" key="6">
    <source>
        <dbReference type="ARBA" id="ARBA00022679"/>
    </source>
</evidence>
<comment type="function">
    <text evidence="10">Transfers the glycosyl residue from UDP-Glc to the non-reducing end of alpha-1,4-glucan.</text>
</comment>
<keyword evidence="11" id="KW-0175">Coiled coil</keyword>
<dbReference type="Pfam" id="PF09103">
    <property type="entry name" value="BRCA-2_OB1"/>
    <property type="match status" value="1"/>
</dbReference>
<dbReference type="Gene3D" id="3.40.50.2000">
    <property type="entry name" value="Glycogen Phosphorylase B"/>
    <property type="match status" value="2"/>
</dbReference>
<dbReference type="GO" id="GO:0005978">
    <property type="term" value="P:glycogen biosynthetic process"/>
    <property type="evidence" value="ECO:0007669"/>
    <property type="project" value="UniProtKB-UniPathway"/>
</dbReference>
<evidence type="ECO:0000256" key="11">
    <source>
        <dbReference type="SAM" id="Coils"/>
    </source>
</evidence>
<dbReference type="InterPro" id="IPR012340">
    <property type="entry name" value="NA-bd_OB-fold"/>
</dbReference>
<dbReference type="InterPro" id="IPR008631">
    <property type="entry name" value="Glycogen_synth"/>
</dbReference>
<comment type="caution">
    <text evidence="13">The sequence shown here is derived from an EMBL/GenBank/DDBJ whole genome shotgun (WGS) entry which is preliminary data.</text>
</comment>
<dbReference type="PANTHER" id="PTHR10176">
    <property type="entry name" value="GLYCOGEN SYNTHASE"/>
    <property type="match status" value="1"/>
</dbReference>
<dbReference type="Gene3D" id="2.40.50.140">
    <property type="entry name" value="Nucleic acid-binding proteins"/>
    <property type="match status" value="3"/>
</dbReference>
<comment type="pathway">
    <text evidence="1 10">Glycan biosynthesis; glycogen biosynthesis.</text>
</comment>
<dbReference type="Pfam" id="PF05693">
    <property type="entry name" value="Glycogen_syn"/>
    <property type="match status" value="1"/>
</dbReference>
<evidence type="ECO:0000256" key="8">
    <source>
        <dbReference type="ARBA" id="ARBA00047345"/>
    </source>
</evidence>
<dbReference type="GO" id="GO:0004373">
    <property type="term" value="F:alpha-1,4-glucan glucosyltransferase (UDP-glucose donor) activity"/>
    <property type="evidence" value="ECO:0007669"/>
    <property type="project" value="UniProtKB-EC"/>
</dbReference>
<dbReference type="InterPro" id="IPR002093">
    <property type="entry name" value="BRCA2_repeat"/>
</dbReference>
<evidence type="ECO:0000256" key="7">
    <source>
        <dbReference type="ARBA" id="ARBA00023056"/>
    </source>
</evidence>
<dbReference type="Pfam" id="PF00634">
    <property type="entry name" value="BRCA2"/>
    <property type="match status" value="6"/>
</dbReference>
<keyword evidence="4" id="KW-0597">Phosphoprotein</keyword>
<dbReference type="GO" id="GO:0005737">
    <property type="term" value="C:cytoplasm"/>
    <property type="evidence" value="ECO:0007669"/>
    <property type="project" value="TreeGrafter"/>
</dbReference>
<keyword evidence="14" id="KW-1185">Reference proteome</keyword>
<dbReference type="FunFam" id="3.40.50.2000:FF:000014">
    <property type="entry name" value="Glycogen [starch] synthase"/>
    <property type="match status" value="1"/>
</dbReference>
<keyword evidence="7 10" id="KW-0320">Glycogen biosynthesis</keyword>
<dbReference type="CDD" id="cd03793">
    <property type="entry name" value="GT3_GSY2-like"/>
    <property type="match status" value="1"/>
</dbReference>
<evidence type="ECO:0000256" key="1">
    <source>
        <dbReference type="ARBA" id="ARBA00004964"/>
    </source>
</evidence>
<dbReference type="SUPFAM" id="SSF81878">
    <property type="entry name" value="BRCA2 tower domain"/>
    <property type="match status" value="1"/>
</dbReference>
<keyword evidence="6 10" id="KW-0808">Transferase</keyword>
<dbReference type="PANTHER" id="PTHR10176:SF3">
    <property type="entry name" value="GLYCOGEN [STARCH] SYNTHASE"/>
    <property type="match status" value="1"/>
</dbReference>
<dbReference type="EC" id="2.4.1.11" evidence="3 10"/>